<dbReference type="Pfam" id="PF12804">
    <property type="entry name" value="NTP_transf_3"/>
    <property type="match status" value="1"/>
</dbReference>
<protein>
    <recommendedName>
        <fullName evidence="8">Probable molybdenum cofactor guanylyltransferase</fullName>
        <shortName evidence="8">MoCo guanylyltransferase</shortName>
        <ecNumber evidence="8">2.7.7.77</ecNumber>
    </recommendedName>
    <alternativeName>
        <fullName evidence="8">GTP:molybdopterin guanylyltransferase</fullName>
    </alternativeName>
    <alternativeName>
        <fullName evidence="8">Mo-MPT guanylyltransferase</fullName>
    </alternativeName>
    <alternativeName>
        <fullName evidence="8">Molybdopterin guanylyltransferase</fullName>
    </alternativeName>
    <alternativeName>
        <fullName evidence="8">Molybdopterin-guanine dinucleotide synthase</fullName>
        <shortName evidence="8">MGD synthase</shortName>
    </alternativeName>
</protein>
<evidence type="ECO:0000256" key="2">
    <source>
        <dbReference type="ARBA" id="ARBA00022679"/>
    </source>
</evidence>
<keyword evidence="4 8" id="KW-0547">Nucleotide-binding</keyword>
<dbReference type="CDD" id="cd02503">
    <property type="entry name" value="MobA"/>
    <property type="match status" value="1"/>
</dbReference>
<evidence type="ECO:0000256" key="8">
    <source>
        <dbReference type="HAMAP-Rule" id="MF_00316"/>
    </source>
</evidence>
<feature type="domain" description="MobA-like NTP transferase" evidence="9">
    <location>
        <begin position="6"/>
        <end position="165"/>
    </location>
</feature>
<keyword evidence="2 8" id="KW-0808">Transferase</keyword>
<evidence type="ECO:0000256" key="1">
    <source>
        <dbReference type="ARBA" id="ARBA00022490"/>
    </source>
</evidence>
<evidence type="ECO:0000256" key="6">
    <source>
        <dbReference type="ARBA" id="ARBA00023134"/>
    </source>
</evidence>
<evidence type="ECO:0000256" key="5">
    <source>
        <dbReference type="ARBA" id="ARBA00022842"/>
    </source>
</evidence>
<dbReference type="PANTHER" id="PTHR19136:SF81">
    <property type="entry name" value="MOLYBDENUM COFACTOR GUANYLYLTRANSFERASE"/>
    <property type="match status" value="1"/>
</dbReference>
<feature type="binding site" evidence="8">
    <location>
        <position position="21"/>
    </location>
    <ligand>
        <name>GTP</name>
        <dbReference type="ChEBI" id="CHEBI:37565"/>
    </ligand>
</feature>
<accession>E5XNX9</accession>
<comment type="caution">
    <text evidence="8">Lacks conserved residue(s) required for the propagation of feature annotation.</text>
</comment>
<comment type="function">
    <text evidence="8">Transfers a GMP moiety from GTP to Mo-molybdopterin (Mo-MPT) cofactor (Moco or molybdenum cofactor) to form Mo-molybdopterin guanine dinucleotide (Mo-MGD) cofactor.</text>
</comment>
<evidence type="ECO:0000313" key="11">
    <source>
        <dbReference type="Proteomes" id="UP000004816"/>
    </source>
</evidence>
<dbReference type="GO" id="GO:0006777">
    <property type="term" value="P:Mo-molybdopterin cofactor biosynthetic process"/>
    <property type="evidence" value="ECO:0007669"/>
    <property type="project" value="UniProtKB-KW"/>
</dbReference>
<dbReference type="GO" id="GO:0005737">
    <property type="term" value="C:cytoplasm"/>
    <property type="evidence" value="ECO:0007669"/>
    <property type="project" value="UniProtKB-SubCell"/>
</dbReference>
<comment type="similarity">
    <text evidence="8">Belongs to the MobA family.</text>
</comment>
<dbReference type="PANTHER" id="PTHR19136">
    <property type="entry name" value="MOLYBDENUM COFACTOR GUANYLYLTRANSFERASE"/>
    <property type="match status" value="1"/>
</dbReference>
<dbReference type="GO" id="GO:0061603">
    <property type="term" value="F:molybdenum cofactor guanylyltransferase activity"/>
    <property type="evidence" value="ECO:0007669"/>
    <property type="project" value="UniProtKB-EC"/>
</dbReference>
<dbReference type="HAMAP" id="MF_00316">
    <property type="entry name" value="MobA"/>
    <property type="match status" value="1"/>
</dbReference>
<feature type="binding site" evidence="8">
    <location>
        <begin position="9"/>
        <end position="11"/>
    </location>
    <ligand>
        <name>GTP</name>
        <dbReference type="ChEBI" id="CHEBI:37565"/>
    </ligand>
</feature>
<dbReference type="GO" id="GO:0005525">
    <property type="term" value="F:GTP binding"/>
    <property type="evidence" value="ECO:0007669"/>
    <property type="project" value="UniProtKB-UniRule"/>
</dbReference>
<dbReference type="EC" id="2.7.7.77" evidence="8"/>
<keyword evidence="3 8" id="KW-0479">Metal-binding</keyword>
<dbReference type="GO" id="GO:0046872">
    <property type="term" value="F:metal ion binding"/>
    <property type="evidence" value="ECO:0007669"/>
    <property type="project" value="UniProtKB-KW"/>
</dbReference>
<proteinExistence type="inferred from homology"/>
<evidence type="ECO:0000259" key="9">
    <source>
        <dbReference type="Pfam" id="PF12804"/>
    </source>
</evidence>
<comment type="domain">
    <text evidence="8">The N-terminal domain determines nucleotide recognition and specific binding, while the C-terminal domain determines the specific binding to the target protein.</text>
</comment>
<dbReference type="AlphaFoldDB" id="E5XNX9"/>
<dbReference type="Gene3D" id="3.90.550.10">
    <property type="entry name" value="Spore Coat Polysaccharide Biosynthesis Protein SpsA, Chain A"/>
    <property type="match status" value="1"/>
</dbReference>
<keyword evidence="5 8" id="KW-0460">Magnesium</keyword>
<comment type="cofactor">
    <cofactor evidence="8">
        <name>Mg(2+)</name>
        <dbReference type="ChEBI" id="CHEBI:18420"/>
    </cofactor>
</comment>
<keyword evidence="7 8" id="KW-0501">Molybdenum cofactor biosynthesis</keyword>
<sequence>MAVIAGVVLAGGESRRMGSDKTQLVFDGKTLMARSFDAIRPCCSPLLAVLGSVPRAVPEDVCALYDEVPGQGPLRGLATGLAAARARGAGLAVVLSADLPLITAAVVGELLAVFEAGPAEALLASDRTSEGRARAHPLVGVYSTELAEPAGAALERGERAMMRFLDSRSIRKTQVSDPLALSNVNTPQQWASLAGLRSKA</sequence>
<comment type="catalytic activity">
    <reaction evidence="8">
        <text>Mo-molybdopterin + GTP + H(+) = Mo-molybdopterin guanine dinucleotide + diphosphate</text>
        <dbReference type="Rhea" id="RHEA:34243"/>
        <dbReference type="ChEBI" id="CHEBI:15378"/>
        <dbReference type="ChEBI" id="CHEBI:33019"/>
        <dbReference type="ChEBI" id="CHEBI:37565"/>
        <dbReference type="ChEBI" id="CHEBI:71302"/>
        <dbReference type="ChEBI" id="CHEBI:71310"/>
        <dbReference type="EC" id="2.7.7.77"/>
    </reaction>
</comment>
<evidence type="ECO:0000313" key="10">
    <source>
        <dbReference type="EMBL" id="EFV13948.1"/>
    </source>
</evidence>
<comment type="subcellular location">
    <subcellularLocation>
        <location evidence="8">Cytoplasm</location>
    </subcellularLocation>
</comment>
<comment type="caution">
    <text evidence="10">The sequence shown here is derived from an EMBL/GenBank/DDBJ whole genome shotgun (WGS) entry which is preliminary data.</text>
</comment>
<evidence type="ECO:0000256" key="7">
    <source>
        <dbReference type="ARBA" id="ARBA00023150"/>
    </source>
</evidence>
<name>E5XNX9_SEGRC</name>
<dbReference type="SUPFAM" id="SSF53448">
    <property type="entry name" value="Nucleotide-diphospho-sugar transferases"/>
    <property type="match status" value="1"/>
</dbReference>
<dbReference type="STRING" id="679197.HMPREF9336_01200"/>
<evidence type="ECO:0000256" key="3">
    <source>
        <dbReference type="ARBA" id="ARBA00022723"/>
    </source>
</evidence>
<keyword evidence="11" id="KW-1185">Reference proteome</keyword>
<dbReference type="InterPro" id="IPR029044">
    <property type="entry name" value="Nucleotide-diphossugar_trans"/>
</dbReference>
<dbReference type="Proteomes" id="UP000004816">
    <property type="component" value="Unassembled WGS sequence"/>
</dbReference>
<keyword evidence="6 8" id="KW-0342">GTP-binding</keyword>
<dbReference type="HOGENOM" id="CLU_055597_3_2_11"/>
<evidence type="ECO:0000256" key="4">
    <source>
        <dbReference type="ARBA" id="ARBA00022741"/>
    </source>
</evidence>
<feature type="binding site" evidence="8">
    <location>
        <position position="98"/>
    </location>
    <ligand>
        <name>Mg(2+)</name>
        <dbReference type="ChEBI" id="CHEBI:18420"/>
    </ligand>
</feature>
<feature type="binding site" evidence="8">
    <location>
        <position position="66"/>
    </location>
    <ligand>
        <name>GTP</name>
        <dbReference type="ChEBI" id="CHEBI:37565"/>
    </ligand>
</feature>
<dbReference type="EMBL" id="ACZI02000003">
    <property type="protein sequence ID" value="EFV13948.1"/>
    <property type="molecule type" value="Genomic_DNA"/>
</dbReference>
<keyword evidence="1 8" id="KW-0963">Cytoplasm</keyword>
<dbReference type="InterPro" id="IPR013482">
    <property type="entry name" value="Molybde_CF_guanTrfase"/>
</dbReference>
<dbReference type="InterPro" id="IPR025877">
    <property type="entry name" value="MobA-like_NTP_Trfase"/>
</dbReference>
<reference evidence="10 11" key="1">
    <citation type="journal article" date="2011" name="Stand. Genomic Sci.">
        <title>High quality draft genome sequence of Segniliparus rugosus CDC 945(T)= (ATCC BAA-974(T)).</title>
        <authorList>
            <person name="Earl A.M."/>
            <person name="Desjardins C.A."/>
            <person name="Fitzgerald M.G."/>
            <person name="Arachchi H.M."/>
            <person name="Zeng Q."/>
            <person name="Mehta T."/>
            <person name="Griggs A."/>
            <person name="Birren B.W."/>
            <person name="Toney N.C."/>
            <person name="Carr J."/>
            <person name="Posey J."/>
            <person name="Butler W.R."/>
        </authorList>
    </citation>
    <scope>NUCLEOTIDE SEQUENCE [LARGE SCALE GENOMIC DNA]</scope>
    <source>
        <strain evidence="11">ATCC BAA-974 / DSM 45345 / CCUG 50838 / CIP 108380 / JCM 13579 / CDC 945</strain>
    </source>
</reference>
<dbReference type="RefSeq" id="WP_007468772.1">
    <property type="nucleotide sequence ID" value="NZ_KI391954.1"/>
</dbReference>
<dbReference type="eggNOG" id="COG0746">
    <property type="taxonomic scope" value="Bacteria"/>
</dbReference>
<organism evidence="10 11">
    <name type="scientific">Segniliparus rugosus (strain ATCC BAA-974 / DSM 45345 / CCUG 50838 / CIP 108380 / JCM 13579 / CDC 945)</name>
    <dbReference type="NCBI Taxonomy" id="679197"/>
    <lineage>
        <taxon>Bacteria</taxon>
        <taxon>Bacillati</taxon>
        <taxon>Actinomycetota</taxon>
        <taxon>Actinomycetes</taxon>
        <taxon>Mycobacteriales</taxon>
        <taxon>Segniliparaceae</taxon>
        <taxon>Segniliparus</taxon>
    </lineage>
</organism>
<feature type="binding site" evidence="8">
    <location>
        <position position="98"/>
    </location>
    <ligand>
        <name>GTP</name>
        <dbReference type="ChEBI" id="CHEBI:37565"/>
    </ligand>
</feature>
<gene>
    <name evidence="8" type="primary">mobA</name>
    <name evidence="10" type="ORF">HMPREF9336_01200</name>
</gene>